<dbReference type="InterPro" id="IPR036873">
    <property type="entry name" value="Rhodanese-like_dom_sf"/>
</dbReference>
<reference evidence="3" key="1">
    <citation type="journal article" date="2019" name="Int. J. Syst. Evol. Microbiol.">
        <title>The Global Catalogue of Microorganisms (GCM) 10K type strain sequencing project: providing services to taxonomists for standard genome sequencing and annotation.</title>
        <authorList>
            <consortium name="The Broad Institute Genomics Platform"/>
            <consortium name="The Broad Institute Genome Sequencing Center for Infectious Disease"/>
            <person name="Wu L."/>
            <person name="Ma J."/>
        </authorList>
    </citation>
    <scope>NUCLEOTIDE SEQUENCE [LARGE SCALE GENOMIC DNA]</scope>
    <source>
        <strain evidence="3">JCM 16013</strain>
    </source>
</reference>
<evidence type="ECO:0000259" key="1">
    <source>
        <dbReference type="PROSITE" id="PS50206"/>
    </source>
</evidence>
<dbReference type="PROSITE" id="PS50206">
    <property type="entry name" value="RHODANESE_3"/>
    <property type="match status" value="1"/>
</dbReference>
<evidence type="ECO:0000313" key="3">
    <source>
        <dbReference type="Proteomes" id="UP001499854"/>
    </source>
</evidence>
<dbReference type="InterPro" id="IPR001763">
    <property type="entry name" value="Rhodanese-like_dom"/>
</dbReference>
<protein>
    <recommendedName>
        <fullName evidence="1">Rhodanese domain-containing protein</fullName>
    </recommendedName>
</protein>
<keyword evidence="3" id="KW-1185">Reference proteome</keyword>
<dbReference type="Proteomes" id="UP001499854">
    <property type="component" value="Unassembled WGS sequence"/>
</dbReference>
<dbReference type="Pfam" id="PF00581">
    <property type="entry name" value="Rhodanese"/>
    <property type="match status" value="1"/>
</dbReference>
<dbReference type="PANTHER" id="PTHR43031:SF7">
    <property type="entry name" value="NITRIC OXIDE REDUCTASE FLRD-NAD(+) REDUCTASE"/>
    <property type="match status" value="1"/>
</dbReference>
<name>A0ABP5EP44_9ACTN</name>
<proteinExistence type="predicted"/>
<feature type="domain" description="Rhodanese" evidence="1">
    <location>
        <begin position="19"/>
        <end position="106"/>
    </location>
</feature>
<dbReference type="PANTHER" id="PTHR43031">
    <property type="entry name" value="FAD-DEPENDENT OXIDOREDUCTASE"/>
    <property type="match status" value="1"/>
</dbReference>
<gene>
    <name evidence="2" type="ORF">GCM10009838_78630</name>
</gene>
<sequence>MEGCRRMNEIDLESFAAEHAAGAFVVDVRESWEYAAGHVPGARLIPLTQLPSALAELPRTEPVYVICASGNRSKAAAGFLNAAGLQAFSVSDGTGGWARAGRPVVVGARER</sequence>
<accession>A0ABP5EP44</accession>
<dbReference type="Gene3D" id="3.40.250.10">
    <property type="entry name" value="Rhodanese-like domain"/>
    <property type="match status" value="1"/>
</dbReference>
<comment type="caution">
    <text evidence="2">The sequence shown here is derived from an EMBL/GenBank/DDBJ whole genome shotgun (WGS) entry which is preliminary data.</text>
</comment>
<dbReference type="InterPro" id="IPR050229">
    <property type="entry name" value="GlpE_sulfurtransferase"/>
</dbReference>
<dbReference type="EMBL" id="BAAAQM010000070">
    <property type="protein sequence ID" value="GAA2001173.1"/>
    <property type="molecule type" value="Genomic_DNA"/>
</dbReference>
<dbReference type="CDD" id="cd00158">
    <property type="entry name" value="RHOD"/>
    <property type="match status" value="1"/>
</dbReference>
<dbReference type="InterPro" id="IPR001307">
    <property type="entry name" value="Thiosulphate_STrfase_CS"/>
</dbReference>
<evidence type="ECO:0000313" key="2">
    <source>
        <dbReference type="EMBL" id="GAA2001173.1"/>
    </source>
</evidence>
<organism evidence="2 3">
    <name type="scientific">Catenulispora subtropica</name>
    <dbReference type="NCBI Taxonomy" id="450798"/>
    <lineage>
        <taxon>Bacteria</taxon>
        <taxon>Bacillati</taxon>
        <taxon>Actinomycetota</taxon>
        <taxon>Actinomycetes</taxon>
        <taxon>Catenulisporales</taxon>
        <taxon>Catenulisporaceae</taxon>
        <taxon>Catenulispora</taxon>
    </lineage>
</organism>
<dbReference type="PROSITE" id="PS00380">
    <property type="entry name" value="RHODANESE_1"/>
    <property type="match status" value="1"/>
</dbReference>
<dbReference type="SUPFAM" id="SSF52821">
    <property type="entry name" value="Rhodanese/Cell cycle control phosphatase"/>
    <property type="match status" value="1"/>
</dbReference>
<dbReference type="SMART" id="SM00450">
    <property type="entry name" value="RHOD"/>
    <property type="match status" value="1"/>
</dbReference>